<accession>A0A7Z0QC54</accession>
<reference evidence="2 3" key="3">
    <citation type="journal article" date="2022" name="Int. J. Syst. Evol. Microbiol.">
        <title>Strains of Bradyrhizobium barranii sp. nov. associated with legumes native to Canada are symbionts of soybeans and belong to different subspecies (subsp. barranii subsp. nov. and subsp. apii subsp. nov.) and symbiovars (sv. glycinearum and sv. septentrionale).</title>
        <authorList>
            <person name="Bromfield E.S.P."/>
            <person name="Cloutier S."/>
            <person name="Wasai-Hara S."/>
            <person name="Minamisawa K."/>
        </authorList>
    </citation>
    <scope>NUCLEOTIDE SEQUENCE [LARGE SCALE GENOMIC DNA]</scope>
    <source>
        <strain evidence="2 3">323S2</strain>
    </source>
</reference>
<dbReference type="AlphaFoldDB" id="A0A7Z0QC54"/>
<dbReference type="Proteomes" id="UP000564836">
    <property type="component" value="Chromosome"/>
</dbReference>
<gene>
    <name evidence="2" type="ORF">G6321_00048570</name>
    <name evidence="1" type="ORF">G6321_19825</name>
</gene>
<evidence type="ECO:0000313" key="3">
    <source>
        <dbReference type="Proteomes" id="UP000564836"/>
    </source>
</evidence>
<reference evidence="1" key="2">
    <citation type="submission" date="2020-06" db="EMBL/GenBank/DDBJ databases">
        <title>Whole Genome Sequence of Bradyrhizobium sp. Strain 323S2.</title>
        <authorList>
            <person name="Bromfield E.S.P."/>
        </authorList>
    </citation>
    <scope>NUCLEOTIDE SEQUENCE [LARGE SCALE GENOMIC DNA]</scope>
    <source>
        <strain evidence="1">323S2</strain>
    </source>
</reference>
<proteinExistence type="predicted"/>
<reference evidence="2 3" key="1">
    <citation type="journal article" date="2017" name="Syst. Appl. Microbiol.">
        <title>Soybeans inoculated with root zone soils of Canadian native legumes harbour diverse and novel Bradyrhizobium spp. that possess agricultural potential.</title>
        <authorList>
            <person name="Bromfield E.S.P."/>
            <person name="Cloutier S."/>
            <person name="Tambong J.T."/>
            <person name="Tran Thi T.V."/>
        </authorList>
    </citation>
    <scope>NUCLEOTIDE SEQUENCE [LARGE SCALE GENOMIC DNA]</scope>
    <source>
        <strain evidence="2 3">323S2</strain>
    </source>
</reference>
<dbReference type="EMBL" id="JACBFH010000001">
    <property type="protein sequence ID" value="NYY90597.1"/>
    <property type="molecule type" value="Genomic_DNA"/>
</dbReference>
<dbReference type="RefSeq" id="WP_166347584.1">
    <property type="nucleotide sequence ID" value="NZ_CP088280.1"/>
</dbReference>
<organism evidence="1">
    <name type="scientific">Bradyrhizobium barranii subsp. barranii</name>
    <dbReference type="NCBI Taxonomy" id="2823807"/>
    <lineage>
        <taxon>Bacteria</taxon>
        <taxon>Pseudomonadati</taxon>
        <taxon>Pseudomonadota</taxon>
        <taxon>Alphaproteobacteria</taxon>
        <taxon>Hyphomicrobiales</taxon>
        <taxon>Nitrobacteraceae</taxon>
        <taxon>Bradyrhizobium</taxon>
        <taxon>Bradyrhizobium barranii</taxon>
    </lineage>
</organism>
<sequence>MAHAKTGQKARVAAKDKVEKAKAERAEASVELQAYTIPEFCIAHRISIDSYYRMQRAGDGPKIKKVGHGTRITVEAAKAWREKGNAATETVEAKEQRLALKAANTANAPA</sequence>
<evidence type="ECO:0000313" key="1">
    <source>
        <dbReference type="EMBL" id="NYY90597.1"/>
    </source>
</evidence>
<evidence type="ECO:0000313" key="2">
    <source>
        <dbReference type="EMBL" id="UGX93375.1"/>
    </source>
</evidence>
<protein>
    <submittedName>
        <fullName evidence="1">Uncharacterized protein</fullName>
    </submittedName>
</protein>
<name>A0A7Z0QC54_9BRAD</name>
<dbReference type="EMBL" id="CP088280">
    <property type="protein sequence ID" value="UGX93375.1"/>
    <property type="molecule type" value="Genomic_DNA"/>
</dbReference>